<evidence type="ECO:0000256" key="5">
    <source>
        <dbReference type="SAM" id="MobiDB-lite"/>
    </source>
</evidence>
<organism evidence="7 8">
    <name type="scientific">Phaseolus coccineus</name>
    <name type="common">Scarlet runner bean</name>
    <name type="synonym">Phaseolus multiflorus</name>
    <dbReference type="NCBI Taxonomy" id="3886"/>
    <lineage>
        <taxon>Eukaryota</taxon>
        <taxon>Viridiplantae</taxon>
        <taxon>Streptophyta</taxon>
        <taxon>Embryophyta</taxon>
        <taxon>Tracheophyta</taxon>
        <taxon>Spermatophyta</taxon>
        <taxon>Magnoliopsida</taxon>
        <taxon>eudicotyledons</taxon>
        <taxon>Gunneridae</taxon>
        <taxon>Pentapetalae</taxon>
        <taxon>rosids</taxon>
        <taxon>fabids</taxon>
        <taxon>Fabales</taxon>
        <taxon>Fabaceae</taxon>
        <taxon>Papilionoideae</taxon>
        <taxon>50 kb inversion clade</taxon>
        <taxon>NPAAA clade</taxon>
        <taxon>indigoferoid/millettioid clade</taxon>
        <taxon>Phaseoleae</taxon>
        <taxon>Phaseolus</taxon>
    </lineage>
</organism>
<evidence type="ECO:0000256" key="2">
    <source>
        <dbReference type="ARBA" id="ARBA00004496"/>
    </source>
</evidence>
<dbReference type="GO" id="GO:0000278">
    <property type="term" value="P:mitotic cell cycle"/>
    <property type="evidence" value="ECO:0007669"/>
    <property type="project" value="InterPro"/>
</dbReference>
<sequence length="215" mass="22358">MVEEEVVLVGWGLGGSRVAITSFQKAKSFASSRPDLQSNPTVTLSSPLKMSDPVNAPAPQSEQDSGPTPQLLDQDQPLATAAKLGPASVSFTIWPPTQRTRDAVINRLIETLSSPSVLSKRYGTMPPDEASAAARQIEDEAFAVAGGSSTSDSDGIEILQVYSKEISKRMLDTVKSKATAGSPTVDNGVAQTPTSEVAPTPAAEGDSVAAAESET</sequence>
<dbReference type="AlphaFoldDB" id="A0AAN9MI42"/>
<proteinExistence type="predicted"/>
<dbReference type="InterPro" id="IPR044692">
    <property type="entry name" value="WPP1/2/3"/>
</dbReference>
<gene>
    <name evidence="7" type="ORF">VNO80_17875</name>
</gene>
<feature type="region of interest" description="Disordered" evidence="5">
    <location>
        <begin position="28"/>
        <end position="73"/>
    </location>
</feature>
<evidence type="ECO:0000259" key="6">
    <source>
        <dbReference type="Pfam" id="PF13943"/>
    </source>
</evidence>
<evidence type="ECO:0000313" key="8">
    <source>
        <dbReference type="Proteomes" id="UP001374584"/>
    </source>
</evidence>
<feature type="domain" description="WPP" evidence="6">
    <location>
        <begin position="90"/>
        <end position="180"/>
    </location>
</feature>
<feature type="region of interest" description="Disordered" evidence="5">
    <location>
        <begin position="176"/>
        <end position="215"/>
    </location>
</feature>
<feature type="compositionally biased region" description="Polar residues" evidence="5">
    <location>
        <begin position="58"/>
        <end position="73"/>
    </location>
</feature>
<dbReference type="InterPro" id="IPR025265">
    <property type="entry name" value="WPP_dom"/>
</dbReference>
<evidence type="ECO:0000256" key="3">
    <source>
        <dbReference type="ARBA" id="ARBA00022490"/>
    </source>
</evidence>
<protein>
    <recommendedName>
        <fullName evidence="6">WPP domain-containing protein</fullName>
    </recommendedName>
</protein>
<dbReference type="GO" id="GO:0005737">
    <property type="term" value="C:cytoplasm"/>
    <property type="evidence" value="ECO:0007669"/>
    <property type="project" value="UniProtKB-SubCell"/>
</dbReference>
<reference evidence="7 8" key="1">
    <citation type="submission" date="2024-01" db="EMBL/GenBank/DDBJ databases">
        <title>The genomes of 5 underutilized Papilionoideae crops provide insights into root nodulation and disease resistanc.</title>
        <authorList>
            <person name="Jiang F."/>
        </authorList>
    </citation>
    <scope>NUCLEOTIDE SEQUENCE [LARGE SCALE GENOMIC DNA]</scope>
    <source>
        <strain evidence="7">JINMINGXINNONG_FW02</strain>
        <tissue evidence="7">Leaves</tissue>
    </source>
</reference>
<comment type="caution">
    <text evidence="7">The sequence shown here is derived from an EMBL/GenBank/DDBJ whole genome shotgun (WGS) entry which is preliminary data.</text>
</comment>
<dbReference type="EMBL" id="JAYMYR010000007">
    <property type="protein sequence ID" value="KAK7352453.1"/>
    <property type="molecule type" value="Genomic_DNA"/>
</dbReference>
<feature type="compositionally biased region" description="Polar residues" evidence="5">
    <location>
        <begin position="179"/>
        <end position="197"/>
    </location>
</feature>
<dbReference type="PANTHER" id="PTHR34362:SF1">
    <property type="entry name" value="WPP DOMAIN-CONTAINING PROTEIN 1-RELATED"/>
    <property type="match status" value="1"/>
</dbReference>
<dbReference type="InterPro" id="IPR038214">
    <property type="entry name" value="WPP_sf"/>
</dbReference>
<dbReference type="Pfam" id="PF13943">
    <property type="entry name" value="WPP"/>
    <property type="match status" value="1"/>
</dbReference>
<comment type="subcellular location">
    <subcellularLocation>
        <location evidence="2">Cytoplasm</location>
    </subcellularLocation>
    <subcellularLocation>
        <location evidence="1">Nucleus</location>
    </subcellularLocation>
</comment>
<dbReference type="Proteomes" id="UP001374584">
    <property type="component" value="Unassembled WGS sequence"/>
</dbReference>
<dbReference type="GO" id="GO:0005634">
    <property type="term" value="C:nucleus"/>
    <property type="evidence" value="ECO:0007669"/>
    <property type="project" value="UniProtKB-SubCell"/>
</dbReference>
<dbReference type="Gene3D" id="1.10.246.200">
    <property type="entry name" value="WPP domain"/>
    <property type="match status" value="1"/>
</dbReference>
<dbReference type="GO" id="GO:0048527">
    <property type="term" value="P:lateral root development"/>
    <property type="evidence" value="ECO:0007669"/>
    <property type="project" value="InterPro"/>
</dbReference>
<evidence type="ECO:0000256" key="4">
    <source>
        <dbReference type="ARBA" id="ARBA00023242"/>
    </source>
</evidence>
<name>A0AAN9MI42_PHACN</name>
<accession>A0AAN9MI42</accession>
<keyword evidence="4" id="KW-0539">Nucleus</keyword>
<keyword evidence="3" id="KW-0963">Cytoplasm</keyword>
<evidence type="ECO:0000256" key="1">
    <source>
        <dbReference type="ARBA" id="ARBA00004123"/>
    </source>
</evidence>
<feature type="compositionally biased region" description="Polar residues" evidence="5">
    <location>
        <begin position="28"/>
        <end position="48"/>
    </location>
</feature>
<evidence type="ECO:0000313" key="7">
    <source>
        <dbReference type="EMBL" id="KAK7352453.1"/>
    </source>
</evidence>
<keyword evidence="8" id="KW-1185">Reference proteome</keyword>
<dbReference type="PANTHER" id="PTHR34362">
    <property type="entry name" value="WPP DOMAIN-CONTAINING PROTEIN 1-RELATED"/>
    <property type="match status" value="1"/>
</dbReference>